<dbReference type="PANTHER" id="PTHR19446">
    <property type="entry name" value="REVERSE TRANSCRIPTASES"/>
    <property type="match status" value="1"/>
</dbReference>
<dbReference type="InterPro" id="IPR000477">
    <property type="entry name" value="RT_dom"/>
</dbReference>
<organism evidence="2 3">
    <name type="scientific">Dryococelus australis</name>
    <dbReference type="NCBI Taxonomy" id="614101"/>
    <lineage>
        <taxon>Eukaryota</taxon>
        <taxon>Metazoa</taxon>
        <taxon>Ecdysozoa</taxon>
        <taxon>Arthropoda</taxon>
        <taxon>Hexapoda</taxon>
        <taxon>Insecta</taxon>
        <taxon>Pterygota</taxon>
        <taxon>Neoptera</taxon>
        <taxon>Polyneoptera</taxon>
        <taxon>Phasmatodea</taxon>
        <taxon>Verophasmatodea</taxon>
        <taxon>Anareolatae</taxon>
        <taxon>Phasmatidae</taxon>
        <taxon>Eurycanthinae</taxon>
        <taxon>Dryococelus</taxon>
    </lineage>
</organism>
<proteinExistence type="predicted"/>
<dbReference type="Proteomes" id="UP001159363">
    <property type="component" value="Chromosome 3"/>
</dbReference>
<evidence type="ECO:0000313" key="3">
    <source>
        <dbReference type="Proteomes" id="UP001159363"/>
    </source>
</evidence>
<name>A0ABQ9HUI1_9NEOP</name>
<gene>
    <name evidence="2" type="ORF">PR048_007429</name>
</gene>
<comment type="caution">
    <text evidence="2">The sequence shown here is derived from an EMBL/GenBank/DDBJ whole genome shotgun (WGS) entry which is preliminary data.</text>
</comment>
<dbReference type="PROSITE" id="PS50878">
    <property type="entry name" value="RT_POL"/>
    <property type="match status" value="1"/>
</dbReference>
<evidence type="ECO:0000259" key="1">
    <source>
        <dbReference type="PROSITE" id="PS50878"/>
    </source>
</evidence>
<dbReference type="SUPFAM" id="SSF56672">
    <property type="entry name" value="DNA/RNA polymerases"/>
    <property type="match status" value="1"/>
</dbReference>
<dbReference type="Pfam" id="PF00078">
    <property type="entry name" value="RVT_1"/>
    <property type="match status" value="1"/>
</dbReference>
<protein>
    <recommendedName>
        <fullName evidence="1">Reverse transcriptase domain-containing protein</fullName>
    </recommendedName>
</protein>
<reference evidence="2 3" key="1">
    <citation type="submission" date="2023-02" db="EMBL/GenBank/DDBJ databases">
        <title>LHISI_Scaffold_Assembly.</title>
        <authorList>
            <person name="Stuart O.P."/>
            <person name="Cleave R."/>
            <person name="Magrath M.J.L."/>
            <person name="Mikheyev A.S."/>
        </authorList>
    </citation>
    <scope>NUCLEOTIDE SEQUENCE [LARGE SCALE GENOMIC DNA]</scope>
    <source>
        <strain evidence="2">Daus_M_001</strain>
        <tissue evidence="2">Leg muscle</tissue>
    </source>
</reference>
<sequence>MGKTLERLINHRLMQFLDIVQGIHPRQYGFTKGKSTEMAIMDMVEQVKTYDQTFVMAVSLDIAGAFDNAWWPQILWQLRLLECPGNIYWMITSFVTDRKCALEMGAHKEEKVLTKGCPQGSVLGPILCNVIFEGLLRLDLPHGCMIYGYADDGLLLVPA</sequence>
<dbReference type="EMBL" id="JARBHB010000003">
    <property type="protein sequence ID" value="KAJ8887945.1"/>
    <property type="molecule type" value="Genomic_DNA"/>
</dbReference>
<evidence type="ECO:0000313" key="2">
    <source>
        <dbReference type="EMBL" id="KAJ8887945.1"/>
    </source>
</evidence>
<feature type="domain" description="Reverse transcriptase" evidence="1">
    <location>
        <begin position="1"/>
        <end position="159"/>
    </location>
</feature>
<dbReference type="InterPro" id="IPR043502">
    <property type="entry name" value="DNA/RNA_pol_sf"/>
</dbReference>
<accession>A0ABQ9HUI1</accession>
<keyword evidence="3" id="KW-1185">Reference proteome</keyword>